<dbReference type="Pfam" id="PF14534">
    <property type="entry name" value="DUF4440"/>
    <property type="match status" value="1"/>
</dbReference>
<evidence type="ECO:0000259" key="1">
    <source>
        <dbReference type="Pfam" id="PF14534"/>
    </source>
</evidence>
<evidence type="ECO:0000313" key="2">
    <source>
        <dbReference type="EMBL" id="RJE20450.1"/>
    </source>
</evidence>
<dbReference type="Proteomes" id="UP000266188">
    <property type="component" value="Unassembled WGS sequence"/>
</dbReference>
<dbReference type="InterPro" id="IPR027843">
    <property type="entry name" value="DUF4440"/>
</dbReference>
<reference evidence="3" key="1">
    <citation type="submission" date="2017-02" db="EMBL/GenBank/DDBJ databases">
        <authorList>
            <person name="Tafer H."/>
            <person name="Lopandic K."/>
        </authorList>
    </citation>
    <scope>NUCLEOTIDE SEQUENCE [LARGE SCALE GENOMIC DNA]</scope>
    <source>
        <strain evidence="3">CBS 366.77</strain>
    </source>
</reference>
<feature type="domain" description="DUF4440" evidence="1">
    <location>
        <begin position="15"/>
        <end position="120"/>
    </location>
</feature>
<proteinExistence type="predicted"/>
<accession>A0A3A2ZCV2</accession>
<evidence type="ECO:0000313" key="3">
    <source>
        <dbReference type="Proteomes" id="UP000266188"/>
    </source>
</evidence>
<dbReference type="EMBL" id="MVGC01000306">
    <property type="protein sequence ID" value="RJE20450.1"/>
    <property type="molecule type" value="Genomic_DNA"/>
</dbReference>
<organism evidence="2 3">
    <name type="scientific">Aspergillus sclerotialis</name>
    <dbReference type="NCBI Taxonomy" id="2070753"/>
    <lineage>
        <taxon>Eukaryota</taxon>
        <taxon>Fungi</taxon>
        <taxon>Dikarya</taxon>
        <taxon>Ascomycota</taxon>
        <taxon>Pezizomycotina</taxon>
        <taxon>Eurotiomycetes</taxon>
        <taxon>Eurotiomycetidae</taxon>
        <taxon>Eurotiales</taxon>
        <taxon>Aspergillaceae</taxon>
        <taxon>Aspergillus</taxon>
        <taxon>Aspergillus subgen. Polypaecilum</taxon>
    </lineage>
</organism>
<dbReference type="Gene3D" id="3.10.450.50">
    <property type="match status" value="1"/>
</dbReference>
<protein>
    <recommendedName>
        <fullName evidence="1">DUF4440 domain-containing protein</fullName>
    </recommendedName>
</protein>
<dbReference type="InterPro" id="IPR032710">
    <property type="entry name" value="NTF2-like_dom_sf"/>
</dbReference>
<dbReference type="SUPFAM" id="SSF54427">
    <property type="entry name" value="NTF2-like"/>
    <property type="match status" value="1"/>
</dbReference>
<comment type="caution">
    <text evidence="2">The sequence shown here is derived from an EMBL/GenBank/DDBJ whole genome shotgun (WGS) entry which is preliminary data.</text>
</comment>
<gene>
    <name evidence="2" type="ORF">PHISCL_07211</name>
</gene>
<sequence>MPQISERICEDLLLRERALWTALTSGNPGPAVLKMCSPEANLLFPQMPILTVDGDNKILNAMENKFHRFDNYSLDEVRPIVIDLMAGVVTYKITAARGSTAYNASASTTWGQGSDGEWKIFCHQETLL</sequence>
<dbReference type="OrthoDB" id="2865667at2759"/>
<dbReference type="AlphaFoldDB" id="A0A3A2ZCV2"/>
<name>A0A3A2ZCV2_9EURO</name>
<keyword evidence="3" id="KW-1185">Reference proteome</keyword>